<keyword evidence="1" id="KW-0479">Metal-binding</keyword>
<dbReference type="SUPFAM" id="SSF57903">
    <property type="entry name" value="FYVE/PHD zinc finger"/>
    <property type="match status" value="1"/>
</dbReference>
<feature type="domain" description="PHD finger protein MALE STERILITY 1-like ubiquitin-like" evidence="7">
    <location>
        <begin position="458"/>
        <end position="526"/>
    </location>
</feature>
<dbReference type="PANTHER" id="PTHR46201">
    <property type="entry name" value="PHD FINGER PROTEIN MALE MEIOCYTE DEATH 1-RELATED"/>
    <property type="match status" value="1"/>
</dbReference>
<feature type="region of interest" description="Disordered" evidence="6">
    <location>
        <begin position="426"/>
        <end position="458"/>
    </location>
</feature>
<dbReference type="InterPro" id="IPR058054">
    <property type="entry name" value="Znf_MS1-like"/>
</dbReference>
<evidence type="ECO:0000259" key="8">
    <source>
        <dbReference type="Pfam" id="PF25874"/>
    </source>
</evidence>
<dbReference type="Proteomes" id="UP000077202">
    <property type="component" value="Unassembled WGS sequence"/>
</dbReference>
<dbReference type="CDD" id="cd15556">
    <property type="entry name" value="PHD_MMD1_like"/>
    <property type="match status" value="1"/>
</dbReference>
<keyword evidence="10" id="KW-1185">Reference proteome</keyword>
<dbReference type="EMBL" id="LVLJ01001764">
    <property type="protein sequence ID" value="OAE28179.1"/>
    <property type="molecule type" value="Genomic_DNA"/>
</dbReference>
<evidence type="ECO:0000256" key="1">
    <source>
        <dbReference type="ARBA" id="ARBA00022723"/>
    </source>
</evidence>
<reference evidence="9" key="1">
    <citation type="submission" date="2016-03" db="EMBL/GenBank/DDBJ databases">
        <title>Mechanisms controlling the formation of the plant cell surface in tip-growing cells are functionally conserved among land plants.</title>
        <authorList>
            <person name="Honkanen S."/>
            <person name="Jones V.A."/>
            <person name="Morieri G."/>
            <person name="Champion C."/>
            <person name="Hetherington A.J."/>
            <person name="Kelly S."/>
            <person name="Saint-Marcoux D."/>
            <person name="Proust H."/>
            <person name="Prescott H."/>
            <person name="Dolan L."/>
        </authorList>
    </citation>
    <scope>NUCLEOTIDE SEQUENCE [LARGE SCALE GENOMIC DNA]</scope>
    <source>
        <tissue evidence="9">Whole gametophyte</tissue>
    </source>
</reference>
<evidence type="ECO:0000256" key="4">
    <source>
        <dbReference type="ARBA" id="ARBA00023015"/>
    </source>
</evidence>
<dbReference type="PROSITE" id="PS01359">
    <property type="entry name" value="ZF_PHD_1"/>
    <property type="match status" value="1"/>
</dbReference>
<name>A0A176W596_MARPO</name>
<evidence type="ECO:0000256" key="5">
    <source>
        <dbReference type="ARBA" id="ARBA00023163"/>
    </source>
</evidence>
<dbReference type="InterPro" id="IPR013083">
    <property type="entry name" value="Znf_RING/FYVE/PHD"/>
</dbReference>
<evidence type="ECO:0008006" key="11">
    <source>
        <dbReference type="Google" id="ProtNLM"/>
    </source>
</evidence>
<proteinExistence type="predicted"/>
<evidence type="ECO:0000256" key="2">
    <source>
        <dbReference type="ARBA" id="ARBA00022771"/>
    </source>
</evidence>
<dbReference type="InterPro" id="IPR019786">
    <property type="entry name" value="Zinc_finger_PHD-type_CS"/>
</dbReference>
<keyword evidence="3" id="KW-0862">Zinc</keyword>
<comment type="caution">
    <text evidence="9">The sequence shown here is derived from an EMBL/GenBank/DDBJ whole genome shotgun (WGS) entry which is preliminary data.</text>
</comment>
<keyword evidence="5" id="KW-0804">Transcription</keyword>
<keyword evidence="4" id="KW-0805">Transcription regulation</keyword>
<dbReference type="Gene3D" id="3.30.40.10">
    <property type="entry name" value="Zinc/RING finger domain, C3HC4 (zinc finger)"/>
    <property type="match status" value="1"/>
</dbReference>
<organism evidence="9 10">
    <name type="scientific">Marchantia polymorpha subsp. ruderalis</name>
    <dbReference type="NCBI Taxonomy" id="1480154"/>
    <lineage>
        <taxon>Eukaryota</taxon>
        <taxon>Viridiplantae</taxon>
        <taxon>Streptophyta</taxon>
        <taxon>Embryophyta</taxon>
        <taxon>Marchantiophyta</taxon>
        <taxon>Marchantiopsida</taxon>
        <taxon>Marchantiidae</taxon>
        <taxon>Marchantiales</taxon>
        <taxon>Marchantiaceae</taxon>
        <taxon>Marchantia</taxon>
    </lineage>
</organism>
<dbReference type="Pfam" id="PF25874">
    <property type="entry name" value="WHD_plant_repro"/>
    <property type="match status" value="1"/>
</dbReference>
<evidence type="ECO:0000256" key="3">
    <source>
        <dbReference type="ARBA" id="ARBA00022833"/>
    </source>
</evidence>
<gene>
    <name evidence="9" type="ORF">AXG93_2515s1170</name>
</gene>
<dbReference type="GO" id="GO:0008270">
    <property type="term" value="F:zinc ion binding"/>
    <property type="evidence" value="ECO:0007669"/>
    <property type="project" value="UniProtKB-KW"/>
</dbReference>
<evidence type="ECO:0000259" key="7">
    <source>
        <dbReference type="Pfam" id="PF25565"/>
    </source>
</evidence>
<dbReference type="InterPro" id="IPR057765">
    <property type="entry name" value="MS1-like_ubiquitin"/>
</dbReference>
<dbReference type="InterPro" id="IPR011011">
    <property type="entry name" value="Znf_FYVE_PHD"/>
</dbReference>
<keyword evidence="2" id="KW-0863">Zinc-finger</keyword>
<accession>A0A176W596</accession>
<evidence type="ECO:0000256" key="6">
    <source>
        <dbReference type="SAM" id="MobiDB-lite"/>
    </source>
</evidence>
<evidence type="ECO:0000313" key="9">
    <source>
        <dbReference type="EMBL" id="OAE28179.1"/>
    </source>
</evidence>
<dbReference type="AlphaFoldDB" id="A0A176W596"/>
<feature type="domain" description="PTC1-like winged helix-turn-helix" evidence="8">
    <location>
        <begin position="283"/>
        <end position="362"/>
    </location>
</feature>
<protein>
    <recommendedName>
        <fullName evidence="11">Zinc finger PHD-type domain-containing protein</fullName>
    </recommendedName>
</protein>
<dbReference type="InterPro" id="IPR059080">
    <property type="entry name" value="WHD_PTC1"/>
</dbReference>
<dbReference type="PANTHER" id="PTHR46201:SF9">
    <property type="entry name" value="PHD FINGER PROTEIN MALE MEIOCYTE DEATH 1"/>
    <property type="match status" value="1"/>
</dbReference>
<sequence>MVQYRPHKRARRVWWPCDAREGWAHHPVCRKRYHFIIGSVELEDSAGVGKGRKLCLGCSCVIPASTKTCPGCGSDATKSKVLEARTHLLHGLIHANGYGHLLRVNGREGGSHSLSGREIMDLWDRLCSMLRARKVSVMDVSKKYNLEFRLLHGMAHGHCWYGRWGYAFGRGSFNISPAQYAAALRAIESAPLKKFTDCEHADREKKLSQIVAMYRHLSKPSPAAMTTLGHLVRFMMDLLSKLRKEAVSRQAKPAALAPAPAPALSESGAKANANANAGHGACRWPAKRLEQAQDALLSILRASETGTWLSRQTLRENARSHIGDTGLLDFVLKGFVDKTVKREIVRRRVNARTRMLEYRLESVEGRADDEREREHAAVGAQQKLQSDDVVRHLALVYEAVQARMADEAQILLDVKQLMKDYEGEFTRDGDGDGGRGQGLGHRCQSPTTRRGQADEEQQPWRVLCHLAGGDRAPSDEKNTRAPPPELVVLPWHATIGDLKQCAEKAFRDVYLSFEKFQLVSIAELPKLPPDDGQKLSSVAGLGLGSGSAQPPQLLRLHIEGTGIDETSAARHEAGTEDWVVNCCCGTQDDDGERMAECCSCQIWHHTRCLGILDSHPVPQRFVCHRCRRPPSSG</sequence>
<dbReference type="Pfam" id="PF25565">
    <property type="entry name" value="Ubiquitin_At1g33420"/>
    <property type="match status" value="1"/>
</dbReference>
<evidence type="ECO:0000313" key="10">
    <source>
        <dbReference type="Proteomes" id="UP000077202"/>
    </source>
</evidence>